<gene>
    <name evidence="1" type="ORF">MNB_SV-13-1332</name>
</gene>
<sequence>MSCQEKEIFIEKLRNAVESYQGFTQTEKCYAQKHLPEWIGKEGELDTFIQKFSERSLDIKPFLNEIELITQKVA</sequence>
<accession>A0A1W1CXX1</accession>
<protein>
    <submittedName>
        <fullName evidence="1">Uncharacterized protein</fullName>
    </submittedName>
</protein>
<proteinExistence type="predicted"/>
<name>A0A1W1CXX1_9ZZZZ</name>
<dbReference type="AlphaFoldDB" id="A0A1W1CXX1"/>
<evidence type="ECO:0000313" key="1">
    <source>
        <dbReference type="EMBL" id="SFV70557.1"/>
    </source>
</evidence>
<dbReference type="EMBL" id="FPHM01000160">
    <property type="protein sequence ID" value="SFV70557.1"/>
    <property type="molecule type" value="Genomic_DNA"/>
</dbReference>
<reference evidence="1" key="1">
    <citation type="submission" date="2016-10" db="EMBL/GenBank/DDBJ databases">
        <authorList>
            <person name="de Groot N.N."/>
        </authorList>
    </citation>
    <scope>NUCLEOTIDE SEQUENCE</scope>
</reference>
<organism evidence="1">
    <name type="scientific">hydrothermal vent metagenome</name>
    <dbReference type="NCBI Taxonomy" id="652676"/>
    <lineage>
        <taxon>unclassified sequences</taxon>
        <taxon>metagenomes</taxon>
        <taxon>ecological metagenomes</taxon>
    </lineage>
</organism>